<reference evidence="2 3" key="1">
    <citation type="journal article" date="2018" name="PLoS Pathog.">
        <title>Evolution of structural diversity of trichothecenes, a family of toxins produced by plant pathogenic and entomopathogenic fungi.</title>
        <authorList>
            <person name="Proctor R.H."/>
            <person name="McCormick S.P."/>
            <person name="Kim H.S."/>
            <person name="Cardoza R.E."/>
            <person name="Stanley A.M."/>
            <person name="Lindo L."/>
            <person name="Kelly A."/>
            <person name="Brown D.W."/>
            <person name="Lee T."/>
            <person name="Vaughan M.M."/>
            <person name="Alexander N.J."/>
            <person name="Busman M."/>
            <person name="Gutierrez S."/>
        </authorList>
    </citation>
    <scope>NUCLEOTIDE SEQUENCE [LARGE SCALE GENOMIC DNA]</scope>
    <source>
        <strain evidence="2 3">NRRL 20695</strain>
    </source>
</reference>
<dbReference type="AlphaFoldDB" id="A0A395RMH7"/>
<proteinExistence type="predicted"/>
<organism evidence="2 3">
    <name type="scientific">Fusarium longipes</name>
    <dbReference type="NCBI Taxonomy" id="694270"/>
    <lineage>
        <taxon>Eukaryota</taxon>
        <taxon>Fungi</taxon>
        <taxon>Dikarya</taxon>
        <taxon>Ascomycota</taxon>
        <taxon>Pezizomycotina</taxon>
        <taxon>Sordariomycetes</taxon>
        <taxon>Hypocreomycetidae</taxon>
        <taxon>Hypocreales</taxon>
        <taxon>Nectriaceae</taxon>
        <taxon>Fusarium</taxon>
    </lineage>
</organism>
<dbReference type="STRING" id="694270.A0A395RMH7"/>
<keyword evidence="3" id="KW-1185">Reference proteome</keyword>
<feature type="region of interest" description="Disordered" evidence="1">
    <location>
        <begin position="229"/>
        <end position="249"/>
    </location>
</feature>
<gene>
    <name evidence="2" type="ORF">FLONG3_10561</name>
</gene>
<sequence>MATPLAPPPDNPAPNLDAQPAMRAIRISTSHQMTIDLSNGSSRNITIPAGTVGYLTREIPPNKCEVQLVNDKGQRLDCTVPRRVVEMGKYSSQFAFRHPRMRQGQLVTTLSSQRANDPTGKAIRFLWDDIHANMGALSSLGLKIDKIAVVLNDQTKKRDALNIIIASFSNPAWTALNTPGLPINAFRNVPRITDSSPTISDNQIMVYLRIYIDGTRFATYAGRSIQPITRQRQHETATEDPTNHSPHYVTARTFPKANRYALQMMLLTDQPETVISMAETTLCCLLGTWNPALSQPSQTAIQSDLRSADVSAVSHKLLMASFCSIVGNALQRANYPIMRGVGCNWNLPLHEPSRERREWIRYPLKTSDNRSMLVYRCQSRARLLYPRGMDNPALGVHLACGSGTDANSSFAIMCCLDNMPGLTAGHPVIFSIELMEDQKPHPTPWYRGPVHGAWSNSHELHSFGIKVEWKDETNNQWYTYPVRPETKLKMFPGADSAVTYQWKKATSILQLLHNRRYRNPPSYLPPSFRPLIRHVVYDHLDQSVSFEQVPQVVVDPPSHVSFQHNFEKLINASDTRWPEIAVGVRPPMSWFNQSTGTIRPGPCLMCMQLRGQSLVSHCSNREGNFAVAANEPHRDRILQGSCGMCWLVFRRPCIWIKHGFARDPDGGQYGVILPPEYEGVGIAPQYKGEAIPIEAPMTLEMYEDCKANQGLADADDEVVDEED</sequence>
<accession>A0A395RMH7</accession>
<comment type="caution">
    <text evidence="2">The sequence shown here is derived from an EMBL/GenBank/DDBJ whole genome shotgun (WGS) entry which is preliminary data.</text>
</comment>
<evidence type="ECO:0000313" key="3">
    <source>
        <dbReference type="Proteomes" id="UP000266234"/>
    </source>
</evidence>
<dbReference type="Proteomes" id="UP000266234">
    <property type="component" value="Unassembled WGS sequence"/>
</dbReference>
<name>A0A395RMH7_9HYPO</name>
<evidence type="ECO:0000256" key="1">
    <source>
        <dbReference type="SAM" id="MobiDB-lite"/>
    </source>
</evidence>
<dbReference type="OrthoDB" id="4997951at2759"/>
<dbReference type="EMBL" id="PXOG01000315">
    <property type="protein sequence ID" value="RGP61327.1"/>
    <property type="molecule type" value="Genomic_DNA"/>
</dbReference>
<protein>
    <submittedName>
        <fullName evidence="2">Uncharacterized protein</fullName>
    </submittedName>
</protein>
<evidence type="ECO:0000313" key="2">
    <source>
        <dbReference type="EMBL" id="RGP61327.1"/>
    </source>
</evidence>